<feature type="domain" description="Thiamine pyrophosphate enzyme central" evidence="5">
    <location>
        <begin position="191"/>
        <end position="319"/>
    </location>
</feature>
<dbReference type="CDD" id="cd02014">
    <property type="entry name" value="TPP_POX"/>
    <property type="match status" value="1"/>
</dbReference>
<reference evidence="8 9" key="1">
    <citation type="journal article" date="2022" name="Int. J. Syst. Evol. Microbiol.">
        <title>Pseudomonas aegrilactucae sp. nov. and Pseudomonas morbosilactucae sp. nov., pathogens causing bacterial rot of lettuce in Japan.</title>
        <authorList>
            <person name="Sawada H."/>
            <person name="Fujikawa T."/>
            <person name="Satou M."/>
        </authorList>
    </citation>
    <scope>NUCLEOTIDE SEQUENCE [LARGE SCALE GENOMIC DNA]</scope>
    <source>
        <strain evidence="8 9">MAFF 302046</strain>
    </source>
</reference>
<dbReference type="Pfam" id="PF02776">
    <property type="entry name" value="TPP_enzyme_N"/>
    <property type="match status" value="1"/>
</dbReference>
<evidence type="ECO:0000256" key="3">
    <source>
        <dbReference type="HAMAP-Rule" id="MF_00850"/>
    </source>
</evidence>
<keyword evidence="3 8" id="KW-0830">Ubiquinone</keyword>
<comment type="subunit">
    <text evidence="3">Homotetramer.</text>
</comment>
<comment type="cofactor">
    <cofactor evidence="3">
        <name>FAD</name>
        <dbReference type="ChEBI" id="CHEBI:57692"/>
    </cofactor>
    <text evidence="3">Binds 1 FAD per subunit.</text>
</comment>
<dbReference type="EC" id="1.2.5.1" evidence="3"/>
<comment type="function">
    <text evidence="3">A peripheral cell membrane enzyme that catalyzes the oxidative decarboxylation of pyruvate to form acetate and CO(2). It channels electrons from the cytoplasm to the respiratory chain at the cell membrane via ubiquinone.</text>
</comment>
<keyword evidence="3 8" id="KW-0560">Oxidoreductase</keyword>
<dbReference type="Gene3D" id="3.40.50.970">
    <property type="match status" value="2"/>
</dbReference>
<dbReference type="PROSITE" id="PS00187">
    <property type="entry name" value="TPP_ENZYMES"/>
    <property type="match status" value="1"/>
</dbReference>
<comment type="cofactor">
    <cofactor evidence="3">
        <name>thiamine diphosphate</name>
        <dbReference type="ChEBI" id="CHEBI:58937"/>
    </cofactor>
    <text evidence="3">Binds 1 thiamine pyrophosphate per subunit.</text>
</comment>
<dbReference type="SUPFAM" id="SSF52518">
    <property type="entry name" value="Thiamin diphosphate-binding fold (THDP-binding)"/>
    <property type="match status" value="2"/>
</dbReference>
<gene>
    <name evidence="3 8" type="primary">poxB</name>
    <name evidence="8" type="ORF">M1B35_22565</name>
</gene>
<dbReference type="PANTHER" id="PTHR42981:SF2">
    <property type="entry name" value="PYRUVATE DEHYDROGENASE [UBIQUINONE]"/>
    <property type="match status" value="1"/>
</dbReference>
<comment type="similarity">
    <text evidence="1 3 4">Belongs to the TPP enzyme family.</text>
</comment>
<feature type="binding site" evidence="3">
    <location>
        <begin position="435"/>
        <end position="437"/>
    </location>
    <ligand>
        <name>thiamine diphosphate</name>
        <dbReference type="ChEBI" id="CHEBI:58937"/>
    </ligand>
</feature>
<keyword evidence="3" id="KW-0285">Flavoprotein</keyword>
<organism evidence="8 9">
    <name type="scientific">Pseudomonas morbosilactucae</name>
    <dbReference type="NCBI Taxonomy" id="2938197"/>
    <lineage>
        <taxon>Bacteria</taxon>
        <taxon>Pseudomonadati</taxon>
        <taxon>Pseudomonadota</taxon>
        <taxon>Gammaproteobacteria</taxon>
        <taxon>Pseudomonadales</taxon>
        <taxon>Pseudomonadaceae</taxon>
        <taxon>Pseudomonas</taxon>
    </lineage>
</organism>
<dbReference type="Proteomes" id="UP001155163">
    <property type="component" value="Unassembled WGS sequence"/>
</dbReference>
<keyword evidence="9" id="KW-1185">Reference proteome</keyword>
<evidence type="ECO:0000313" key="8">
    <source>
        <dbReference type="EMBL" id="MCK9816830.1"/>
    </source>
</evidence>
<comment type="domain">
    <text evidence="3">Has 4 domains; the Pyr domain which binds the pyrimidine moiety of the thiamine pyrophosphate cofactor, the FAD-binding domain, the PP-binding domain which binds the pyrophosphate portion of thiamine pyrophosphate and the C-terminal membrane binding region. The C-terminus is held closely against the rest of the protein and covers the active site; during activation it unfolds from the rest of the protein and forms an amphipathic helix upon membrane binding, exposing the active site.</text>
</comment>
<dbReference type="NCBIfam" id="NF006591">
    <property type="entry name" value="PRK09124.1"/>
    <property type="match status" value="1"/>
</dbReference>
<keyword evidence="2 3" id="KW-0786">Thiamine pyrophosphate</keyword>
<dbReference type="InterPro" id="IPR011766">
    <property type="entry name" value="TPP_enzyme_TPP-bd"/>
</dbReference>
<evidence type="ECO:0000256" key="1">
    <source>
        <dbReference type="ARBA" id="ARBA00007812"/>
    </source>
</evidence>
<feature type="region of interest" description="Membrane-binding domain" evidence="3">
    <location>
        <begin position="533"/>
        <end position="574"/>
    </location>
</feature>
<dbReference type="InterPro" id="IPR044261">
    <property type="entry name" value="Pyruvate_dehydrogenase"/>
</dbReference>
<keyword evidence="3" id="KW-0479">Metal-binding</keyword>
<dbReference type="InterPro" id="IPR047212">
    <property type="entry name" value="TPP_POXB-like"/>
</dbReference>
<keyword evidence="3" id="KW-0446">Lipid-binding</keyword>
<dbReference type="SUPFAM" id="SSF52467">
    <property type="entry name" value="DHS-like NAD/FAD-binding domain"/>
    <property type="match status" value="1"/>
</dbReference>
<evidence type="ECO:0000313" key="9">
    <source>
        <dbReference type="Proteomes" id="UP001155163"/>
    </source>
</evidence>
<dbReference type="InterPro" id="IPR047211">
    <property type="entry name" value="POXB-like"/>
</dbReference>
<dbReference type="InterPro" id="IPR012001">
    <property type="entry name" value="Thiamin_PyroP_enz_TPP-bd_dom"/>
</dbReference>
<feature type="binding site" evidence="3">
    <location>
        <position position="462"/>
    </location>
    <ligand>
        <name>Mg(2+)</name>
        <dbReference type="ChEBI" id="CHEBI:18420"/>
    </ligand>
</feature>
<feature type="binding site" evidence="3">
    <location>
        <position position="51"/>
    </location>
    <ligand>
        <name>thiamine diphosphate</name>
        <dbReference type="ChEBI" id="CHEBI:58937"/>
    </ligand>
</feature>
<keyword evidence="3" id="KW-0472">Membrane</keyword>
<evidence type="ECO:0000256" key="2">
    <source>
        <dbReference type="ARBA" id="ARBA00023052"/>
    </source>
</evidence>
<evidence type="ECO:0000259" key="5">
    <source>
        <dbReference type="Pfam" id="PF00205"/>
    </source>
</evidence>
<proteinExistence type="inferred from homology"/>
<keyword evidence="3 8" id="KW-0670">Pyruvate</keyword>
<reference evidence="8 9" key="2">
    <citation type="journal article" date="2023" name="Plant Pathol.">
        <title>Dismantling and reorganizing Pseudomonas marginalis sensu#lato.</title>
        <authorList>
            <person name="Sawada H."/>
            <person name="Fujikawa T."/>
            <person name="Satou M."/>
        </authorList>
    </citation>
    <scope>NUCLEOTIDE SEQUENCE [LARGE SCALE GENOMIC DNA]</scope>
    <source>
        <strain evidence="8 9">MAFF 302046</strain>
    </source>
</reference>
<comment type="catalytic activity">
    <reaction evidence="3">
        <text>a ubiquinone + pyruvate + H2O = a ubiquinol + acetate + CO2</text>
        <dbReference type="Rhea" id="RHEA:27405"/>
        <dbReference type="Rhea" id="RHEA-COMP:9565"/>
        <dbReference type="Rhea" id="RHEA-COMP:9566"/>
        <dbReference type="ChEBI" id="CHEBI:15361"/>
        <dbReference type="ChEBI" id="CHEBI:15377"/>
        <dbReference type="ChEBI" id="CHEBI:16389"/>
        <dbReference type="ChEBI" id="CHEBI:16526"/>
        <dbReference type="ChEBI" id="CHEBI:17976"/>
        <dbReference type="ChEBI" id="CHEBI:30089"/>
        <dbReference type="EC" id="1.2.5.1"/>
    </reaction>
</comment>
<comment type="caution">
    <text evidence="8">The sequence shown here is derived from an EMBL/GenBank/DDBJ whole genome shotgun (WGS) entry which is preliminary data.</text>
</comment>
<protein>
    <recommendedName>
        <fullName evidence="3">Pyruvate dehydrogenase [ubiquinone]</fullName>
        <ecNumber evidence="3">1.2.5.1</ecNumber>
    </recommendedName>
    <alternativeName>
        <fullName evidence="3">Pyruvate oxidase</fullName>
        <shortName evidence="3">POX</shortName>
    </alternativeName>
    <alternativeName>
        <fullName evidence="3">Pyruvate:ubiquinone-8 oxidoreductase</fullName>
    </alternativeName>
</protein>
<feature type="binding site" evidence="3">
    <location>
        <begin position="251"/>
        <end position="254"/>
    </location>
    <ligand>
        <name>FAD</name>
        <dbReference type="ChEBI" id="CHEBI:57692"/>
    </ligand>
</feature>
<feature type="binding site" evidence="3">
    <location>
        <begin position="274"/>
        <end position="278"/>
    </location>
    <ligand>
        <name>FAD</name>
        <dbReference type="ChEBI" id="CHEBI:57692"/>
    </ligand>
</feature>
<feature type="binding site" evidence="3">
    <location>
        <position position="435"/>
    </location>
    <ligand>
        <name>Mg(2+)</name>
        <dbReference type="ChEBI" id="CHEBI:18420"/>
    </ligand>
</feature>
<dbReference type="Pfam" id="PF00205">
    <property type="entry name" value="TPP_enzyme_M"/>
    <property type="match status" value="1"/>
</dbReference>
<dbReference type="InterPro" id="IPR029035">
    <property type="entry name" value="DHS-like_NAD/FAD-binding_dom"/>
</dbReference>
<comment type="subcellular location">
    <subcellularLocation>
        <location evidence="3">Cell membrane</location>
        <topology evidence="3">Peripheral membrane protein</topology>
        <orientation evidence="3">Cytoplasmic side</orientation>
    </subcellularLocation>
</comment>
<comment type="cofactor">
    <cofactor evidence="3">
        <name>Mg(2+)</name>
        <dbReference type="ChEBI" id="CHEBI:18420"/>
    </cofactor>
    <text evidence="3">Binds 1 Mg(2+) ion per subunit.</text>
</comment>
<evidence type="ECO:0000259" key="7">
    <source>
        <dbReference type="Pfam" id="PF02776"/>
    </source>
</evidence>
<dbReference type="CDD" id="cd07039">
    <property type="entry name" value="TPP_PYR_POX"/>
    <property type="match status" value="1"/>
</dbReference>
<name>A0ABT0JLM6_9PSED</name>
<dbReference type="PANTHER" id="PTHR42981">
    <property type="entry name" value="PYRUVATE DEHYDROGENASE [UBIQUINONE]"/>
    <property type="match status" value="1"/>
</dbReference>
<dbReference type="InterPro" id="IPR012000">
    <property type="entry name" value="Thiamin_PyroP_enz_cen_dom"/>
</dbReference>
<accession>A0ABT0JLM6</accession>
<evidence type="ECO:0000256" key="4">
    <source>
        <dbReference type="RuleBase" id="RU362132"/>
    </source>
</evidence>
<keyword evidence="3" id="KW-0274">FAD</keyword>
<dbReference type="RefSeq" id="WP_268263119.1">
    <property type="nucleotide sequence ID" value="NZ_JALQCX010000043.1"/>
</dbReference>
<sequence>MATTTLAQQLATTLEQAGVKRIWGLTGDSLNGLTDALRTMDSIQWMHVRHEEVAAFAAGADAAATGELAVCAGSCGPGNLHLINGLFDCQRNHVPVLAIAAQIPSSEIGLNYFQETHPQELFKECSHFVELVSNPAQMPQVLHRAIRSALLNRGVAVVVIPGDVALQEVPSPQKPWTPLRAPRTLPAPPDLDRLVEILSQSKAVTLLCGSGCAGAHDQVVALAEALGAPVVHALRGKEHVEWDNPFDVGMTGLIGFSSGYHAMLNCDTLVMLGTDFPYRQFYPSDATVVQIDRDPQALGRRVTLDLGIAADVSETLAALLPRLPYKADRSFLEESLAHYAKARQGLDELAQPSPANQPIHPQYLTRLLSELADEDAIFTADVGTPTVWAARYLKMNGKRRLLGSFNHGSMANAMPQAMGAQAAFPGRQVISLSGDGGFSMLMGDFISLAQLKLPVKIIVYDNASLGFVAMEMKASGYLDTGTDLHNPDFAAMANAMGILGLRVEQSEDLEGALRTALAHDGPVLVDVVTAKQELVMPPAIKLEQAKGFSLYMLKAVMSGRGDEVIELAKTNWLNGRLLGALGLGKSDH</sequence>
<feature type="binding site" evidence="3">
    <location>
        <begin position="408"/>
        <end position="410"/>
    </location>
    <ligand>
        <name>thiamine diphosphate</name>
        <dbReference type="ChEBI" id="CHEBI:58937"/>
    </ligand>
</feature>
<keyword evidence="3" id="KW-1003">Cell membrane</keyword>
<keyword evidence="3" id="KW-0460">Magnesium</keyword>
<feature type="domain" description="Thiamine pyrophosphate enzyme N-terminal TPP-binding" evidence="7">
    <location>
        <begin position="5"/>
        <end position="116"/>
    </location>
</feature>
<feature type="region of interest" description="FAD-binding domain" evidence="3">
    <location>
        <begin position="183"/>
        <end position="334"/>
    </location>
</feature>
<keyword evidence="3" id="KW-0547">Nucleotide-binding</keyword>
<feature type="binding site" evidence="3">
    <location>
        <position position="292"/>
    </location>
    <ligand>
        <name>FAD</name>
        <dbReference type="ChEBI" id="CHEBI:57692"/>
    </ligand>
</feature>
<dbReference type="EMBL" id="JALQCX010000043">
    <property type="protein sequence ID" value="MCK9816830.1"/>
    <property type="molecule type" value="Genomic_DNA"/>
</dbReference>
<feature type="site" description="Moves into active site upon enzyme activation, plays a role in electron transfer" evidence="3">
    <location>
        <position position="467"/>
    </location>
</feature>
<dbReference type="InterPro" id="IPR029061">
    <property type="entry name" value="THDP-binding"/>
</dbReference>
<dbReference type="InterPro" id="IPR047210">
    <property type="entry name" value="TPP_PYR_POXB-like"/>
</dbReference>
<feature type="binding site" evidence="3">
    <location>
        <begin position="462"/>
        <end position="468"/>
    </location>
    <ligand>
        <name>thiamine diphosphate</name>
        <dbReference type="ChEBI" id="CHEBI:58937"/>
    </ligand>
</feature>
<evidence type="ECO:0000259" key="6">
    <source>
        <dbReference type="Pfam" id="PF02775"/>
    </source>
</evidence>
<dbReference type="GO" id="GO:0052737">
    <property type="term" value="F:pyruvate dehydrogenase (quinone) activity"/>
    <property type="evidence" value="ECO:0007669"/>
    <property type="project" value="UniProtKB-EC"/>
</dbReference>
<feature type="domain" description="Thiamine pyrophosphate enzyme TPP-binding" evidence="6">
    <location>
        <begin position="381"/>
        <end position="527"/>
    </location>
</feature>
<dbReference type="Pfam" id="PF02775">
    <property type="entry name" value="TPP_enzyme_C"/>
    <property type="match status" value="1"/>
</dbReference>
<dbReference type="InterPro" id="IPR000399">
    <property type="entry name" value="TPP-bd_CS"/>
</dbReference>
<comment type="caution">
    <text evidence="3">Lacks conserved residue(s) required for the propagation of feature annotation.</text>
</comment>
<comment type="activity regulation">
    <text evidence="3">The C-terminus inhibits activity; it has to move for the enzyme to be active. Activated by lipid-binding, which occurs via the C-terminus.</text>
</comment>
<dbReference type="Gene3D" id="3.40.50.1220">
    <property type="entry name" value="TPP-binding domain"/>
    <property type="match status" value="1"/>
</dbReference>
<dbReference type="HAMAP" id="MF_00850">
    <property type="entry name" value="POX"/>
    <property type="match status" value="1"/>
</dbReference>